<dbReference type="EMBL" id="MJAT01000037">
    <property type="protein sequence ID" value="OEH84533.1"/>
    <property type="molecule type" value="Genomic_DNA"/>
</dbReference>
<dbReference type="NCBIfam" id="TIGR02857">
    <property type="entry name" value="CydD"/>
    <property type="match status" value="1"/>
</dbReference>
<comment type="subcellular location">
    <subcellularLocation>
        <location evidence="1">Cell membrane</location>
        <topology evidence="1">Multi-pass membrane protein</topology>
    </subcellularLocation>
</comment>
<dbReference type="PROSITE" id="PS50893">
    <property type="entry name" value="ABC_TRANSPORTER_2"/>
    <property type="match status" value="1"/>
</dbReference>
<dbReference type="STRING" id="1390249.BHU72_08470"/>
<name>A0A1E5L392_9FIRM</name>
<accession>A0A1E5L392</accession>
<keyword evidence="4 9" id="KW-0812">Transmembrane</keyword>
<evidence type="ECO:0000256" key="2">
    <source>
        <dbReference type="ARBA" id="ARBA00022448"/>
    </source>
</evidence>
<feature type="transmembrane region" description="Helical" evidence="9">
    <location>
        <begin position="238"/>
        <end position="258"/>
    </location>
</feature>
<evidence type="ECO:0000256" key="4">
    <source>
        <dbReference type="ARBA" id="ARBA00022692"/>
    </source>
</evidence>
<dbReference type="Proteomes" id="UP000095255">
    <property type="component" value="Unassembled WGS sequence"/>
</dbReference>
<keyword evidence="3" id="KW-1003">Cell membrane</keyword>
<dbReference type="PANTHER" id="PTHR24221:SF590">
    <property type="entry name" value="COMPONENT LINKED WITH THE ASSEMBLY OF CYTOCHROME' TRANSPORT TRANSMEMBRANE ATP-BINDING PROTEIN ABC TRANSPORTER CYDD-RELATED"/>
    <property type="match status" value="1"/>
</dbReference>
<evidence type="ECO:0000256" key="8">
    <source>
        <dbReference type="ARBA" id="ARBA00023136"/>
    </source>
</evidence>
<dbReference type="InterPro" id="IPR003439">
    <property type="entry name" value="ABC_transporter-like_ATP-bd"/>
</dbReference>
<evidence type="ECO:0000256" key="7">
    <source>
        <dbReference type="ARBA" id="ARBA00022989"/>
    </source>
</evidence>
<protein>
    <submittedName>
        <fullName evidence="12">Thiol reductant ABC exporter subunit CydD</fullName>
    </submittedName>
</protein>
<dbReference type="SUPFAM" id="SSF90123">
    <property type="entry name" value="ABC transporter transmembrane region"/>
    <property type="match status" value="1"/>
</dbReference>
<keyword evidence="7 9" id="KW-1133">Transmembrane helix</keyword>
<proteinExistence type="predicted"/>
<dbReference type="PROSITE" id="PS00211">
    <property type="entry name" value="ABC_TRANSPORTER_1"/>
    <property type="match status" value="1"/>
</dbReference>
<evidence type="ECO:0000259" key="11">
    <source>
        <dbReference type="PROSITE" id="PS50929"/>
    </source>
</evidence>
<reference evidence="12 13" key="1">
    <citation type="submission" date="2016-09" db="EMBL/GenBank/DDBJ databases">
        <title>Desulfuribacillus arsenicus sp. nov., an obligately anaerobic, dissimilatory arsenic- and antimonate-reducing bacterium isolated from anoxic sediments.</title>
        <authorList>
            <person name="Abin C.A."/>
            <person name="Hollibaugh J.T."/>
        </authorList>
    </citation>
    <scope>NUCLEOTIDE SEQUENCE [LARGE SCALE GENOMIC DNA]</scope>
    <source>
        <strain evidence="12 13">MLFW-2</strain>
    </source>
</reference>
<keyword evidence="5" id="KW-0547">Nucleotide-binding</keyword>
<dbReference type="GO" id="GO:0042883">
    <property type="term" value="P:cysteine transport"/>
    <property type="evidence" value="ECO:0007669"/>
    <property type="project" value="InterPro"/>
</dbReference>
<gene>
    <name evidence="12" type="ORF">BHU72_08470</name>
</gene>
<comment type="caution">
    <text evidence="12">The sequence shown here is derived from an EMBL/GenBank/DDBJ whole genome shotgun (WGS) entry which is preliminary data.</text>
</comment>
<dbReference type="Pfam" id="PF00664">
    <property type="entry name" value="ABC_membrane"/>
    <property type="match status" value="1"/>
</dbReference>
<keyword evidence="8 9" id="KW-0472">Membrane</keyword>
<evidence type="ECO:0000313" key="12">
    <source>
        <dbReference type="EMBL" id="OEH84533.1"/>
    </source>
</evidence>
<keyword evidence="6" id="KW-0067">ATP-binding</keyword>
<dbReference type="InterPro" id="IPR039421">
    <property type="entry name" value="Type_1_exporter"/>
</dbReference>
<dbReference type="AlphaFoldDB" id="A0A1E5L392"/>
<dbReference type="GO" id="GO:0005524">
    <property type="term" value="F:ATP binding"/>
    <property type="evidence" value="ECO:0007669"/>
    <property type="project" value="UniProtKB-KW"/>
</dbReference>
<keyword evidence="13" id="KW-1185">Reference proteome</keyword>
<evidence type="ECO:0000256" key="5">
    <source>
        <dbReference type="ARBA" id="ARBA00022741"/>
    </source>
</evidence>
<dbReference type="RefSeq" id="WP_069702960.1">
    <property type="nucleotide sequence ID" value="NZ_MJAT01000037.1"/>
</dbReference>
<dbReference type="CDD" id="cd18584">
    <property type="entry name" value="ABC_6TM_AarD_CydD"/>
    <property type="match status" value="1"/>
</dbReference>
<dbReference type="Gene3D" id="3.40.50.300">
    <property type="entry name" value="P-loop containing nucleotide triphosphate hydrolases"/>
    <property type="match status" value="1"/>
</dbReference>
<feature type="transmembrane region" description="Helical" evidence="9">
    <location>
        <begin position="55"/>
        <end position="75"/>
    </location>
</feature>
<evidence type="ECO:0000256" key="6">
    <source>
        <dbReference type="ARBA" id="ARBA00022840"/>
    </source>
</evidence>
<dbReference type="InterPro" id="IPR014216">
    <property type="entry name" value="ABC_transptr_CydD"/>
</dbReference>
<dbReference type="OrthoDB" id="9806127at2"/>
<dbReference type="GO" id="GO:0005886">
    <property type="term" value="C:plasma membrane"/>
    <property type="evidence" value="ECO:0007669"/>
    <property type="project" value="UniProtKB-SubCell"/>
</dbReference>
<sequence length="575" mass="63524">MIDKRLNQEAKIRGRILVLLVCFAIASGALAIGQAYSIATIVDQVFLKGLQLSSMYGMLGTLLAIFIGRGLLMYWNAKVGVSLAGAVKNSIREKLVQKLTKSAPHYLLSRKTGQLISVLADAIDQIEGYYSRYLPQLIQAAIIPLMVLIIVFTFNIYSALIMLITAPLIPVFMVLIGKMADSKSREQMDILMRFSGHFLDVLHGFTTLKIFGQSRAQRREIVEISNNFRDTTMEVLKIAFLSALMLEILATISTAMIAVEVGLRLVYDHLSFHTAFFILLLAPELYLPLKNLGSGFHTGRNAIAAGEKIWEVLDEKELKTNWGNQELSLLAPPQMTIENVSFHYQENREILKKICVAIRAGEQVAIVGRSGSGKTTLLKLLLGLLPPTQGRILVNGINLSDVKEDSWLSNVAYVSQEPYLFAGTIADNIVMSNVKATRPDIEHAGKLAGVDLVVEHLFLGYDTVVGEGARGISGGEKQRIALARAFLKQAPVVILDEPTAGLDLETEHFMKQAMEKLREHATVFTVAHRLQTIIGADKILLLSDGEVIGCGSHDQLLRESEQYRDIVSVYRGEHL</sequence>
<dbReference type="SMART" id="SM00382">
    <property type="entry name" value="AAA"/>
    <property type="match status" value="1"/>
</dbReference>
<dbReference type="InterPro" id="IPR003593">
    <property type="entry name" value="AAA+_ATPase"/>
</dbReference>
<evidence type="ECO:0000256" key="9">
    <source>
        <dbReference type="SAM" id="Phobius"/>
    </source>
</evidence>
<dbReference type="InterPro" id="IPR027417">
    <property type="entry name" value="P-loop_NTPase"/>
</dbReference>
<keyword evidence="2" id="KW-0813">Transport</keyword>
<dbReference type="SUPFAM" id="SSF52540">
    <property type="entry name" value="P-loop containing nucleoside triphosphate hydrolases"/>
    <property type="match status" value="1"/>
</dbReference>
<evidence type="ECO:0000313" key="13">
    <source>
        <dbReference type="Proteomes" id="UP000095255"/>
    </source>
</evidence>
<dbReference type="Pfam" id="PF00005">
    <property type="entry name" value="ABC_tran"/>
    <property type="match status" value="1"/>
</dbReference>
<dbReference type="PROSITE" id="PS50929">
    <property type="entry name" value="ABC_TM1F"/>
    <property type="match status" value="1"/>
</dbReference>
<dbReference type="InterPro" id="IPR036640">
    <property type="entry name" value="ABC1_TM_sf"/>
</dbReference>
<feature type="domain" description="ABC transmembrane type-1" evidence="11">
    <location>
        <begin position="18"/>
        <end position="301"/>
    </location>
</feature>
<dbReference type="FunFam" id="3.40.50.300:FF:000221">
    <property type="entry name" value="Multidrug ABC transporter ATP-binding protein"/>
    <property type="match status" value="1"/>
</dbReference>
<evidence type="ECO:0000256" key="1">
    <source>
        <dbReference type="ARBA" id="ARBA00004651"/>
    </source>
</evidence>
<evidence type="ECO:0000256" key="3">
    <source>
        <dbReference type="ARBA" id="ARBA00022475"/>
    </source>
</evidence>
<dbReference type="InterPro" id="IPR011527">
    <property type="entry name" value="ABC1_TM_dom"/>
</dbReference>
<evidence type="ECO:0000259" key="10">
    <source>
        <dbReference type="PROSITE" id="PS50893"/>
    </source>
</evidence>
<dbReference type="Gene3D" id="1.20.1560.10">
    <property type="entry name" value="ABC transporter type 1, transmembrane domain"/>
    <property type="match status" value="1"/>
</dbReference>
<dbReference type="InterPro" id="IPR017871">
    <property type="entry name" value="ABC_transporter-like_CS"/>
</dbReference>
<dbReference type="GO" id="GO:0016887">
    <property type="term" value="F:ATP hydrolysis activity"/>
    <property type="evidence" value="ECO:0007669"/>
    <property type="project" value="InterPro"/>
</dbReference>
<feature type="transmembrane region" description="Helical" evidence="9">
    <location>
        <begin position="137"/>
        <end position="154"/>
    </location>
</feature>
<organism evidence="12 13">
    <name type="scientific">Desulfuribacillus stibiiarsenatis</name>
    <dbReference type="NCBI Taxonomy" id="1390249"/>
    <lineage>
        <taxon>Bacteria</taxon>
        <taxon>Bacillati</taxon>
        <taxon>Bacillota</taxon>
        <taxon>Desulfuribacillia</taxon>
        <taxon>Desulfuribacillales</taxon>
        <taxon>Desulfuribacillaceae</taxon>
        <taxon>Desulfuribacillus</taxon>
    </lineage>
</organism>
<dbReference type="PANTHER" id="PTHR24221">
    <property type="entry name" value="ATP-BINDING CASSETTE SUB-FAMILY B"/>
    <property type="match status" value="1"/>
</dbReference>
<feature type="domain" description="ABC transporter" evidence="10">
    <location>
        <begin position="335"/>
        <end position="569"/>
    </location>
</feature>
<dbReference type="GO" id="GO:0140359">
    <property type="term" value="F:ABC-type transporter activity"/>
    <property type="evidence" value="ECO:0007669"/>
    <property type="project" value="InterPro"/>
</dbReference>
<feature type="transmembrane region" description="Helical" evidence="9">
    <location>
        <begin position="160"/>
        <end position="180"/>
    </location>
</feature>